<feature type="compositionally biased region" description="Low complexity" evidence="1">
    <location>
        <begin position="38"/>
        <end position="53"/>
    </location>
</feature>
<organism evidence="3 4">
    <name type="scientific">Persicimonas caeni</name>
    <dbReference type="NCBI Taxonomy" id="2292766"/>
    <lineage>
        <taxon>Bacteria</taxon>
        <taxon>Deltaproteobacteria</taxon>
        <taxon>Bradymonadales</taxon>
        <taxon>Bradymonadaceae</taxon>
        <taxon>Persicimonas</taxon>
    </lineage>
</organism>
<evidence type="ECO:0000313" key="3">
    <source>
        <dbReference type="EMBL" id="QDG54433.1"/>
    </source>
</evidence>
<dbReference type="Proteomes" id="UP000315995">
    <property type="component" value="Chromosome"/>
</dbReference>
<dbReference type="Pfam" id="PF00092">
    <property type="entry name" value="VWA"/>
    <property type="match status" value="1"/>
</dbReference>
<dbReference type="PANTHER" id="PTHR10579:SF43">
    <property type="entry name" value="ZINC FINGER (C3HC4-TYPE RING FINGER) FAMILY PROTEIN"/>
    <property type="match status" value="1"/>
</dbReference>
<accession>A0A5B8YCZ3</accession>
<dbReference type="SUPFAM" id="SSF53300">
    <property type="entry name" value="vWA-like"/>
    <property type="match status" value="1"/>
</dbReference>
<dbReference type="RefSeq" id="WP_141200877.1">
    <property type="nucleotide sequence ID" value="NZ_CP041186.1"/>
</dbReference>
<gene>
    <name evidence="3" type="ORF">FIV42_27915</name>
</gene>
<dbReference type="PANTHER" id="PTHR10579">
    <property type="entry name" value="CALCIUM-ACTIVATED CHLORIDE CHANNEL REGULATOR"/>
    <property type="match status" value="1"/>
</dbReference>
<dbReference type="EMBL" id="CP041186">
    <property type="protein sequence ID" value="QDG54433.1"/>
    <property type="molecule type" value="Genomic_DNA"/>
</dbReference>
<evidence type="ECO:0000313" key="4">
    <source>
        <dbReference type="Proteomes" id="UP000315995"/>
    </source>
</evidence>
<feature type="domain" description="VWFA" evidence="2">
    <location>
        <begin position="100"/>
        <end position="281"/>
    </location>
</feature>
<evidence type="ECO:0000259" key="2">
    <source>
        <dbReference type="PROSITE" id="PS50234"/>
    </source>
</evidence>
<dbReference type="Gene3D" id="3.40.50.410">
    <property type="entry name" value="von Willebrand factor, type A domain"/>
    <property type="match status" value="1"/>
</dbReference>
<name>A0A4Y6Q1K0_PERCE</name>
<dbReference type="OrthoDB" id="9781333at2"/>
<dbReference type="PROSITE" id="PS50234">
    <property type="entry name" value="VWFA"/>
    <property type="match status" value="1"/>
</dbReference>
<sequence>MKRLGTIAVIAGLLLATALFYRLRPEETPPETTEVKVTKPTPVPVKQEPTPTTHAAADGTLELEAGISHGYIASANAEDVYAAIDISAKEIEGGTRPPLNLAVVIDRSGSMRGSKLEYAKRAAMRLVDELEPHDRLSIISYASGVSVDISSRKATRAAKASMRAAVQQIYAGGGTNISGGYSRGFQEVQRWKTEESVNRVVLLSDGKATVGVTNPYSLESMARTNLQQGVSLTTMGVGLDYNEDLMAGMADQGAGNYYFIDQPNTVVSIFESEFDGLAKTVARNTSLVISLAEGVDVENLYGFSFERSDNQVMVALAEFQSGEKKNILLKLKTSAKSAGKLPVMDIDLSYEDVTDDGAKNQNVALSSVVTDDIAKTKTEINVDVISRVQQVEVAESLKEAMVAYDRGDKAQAQQVLEKRRSSLRRARKKYDLQEPAFAEAESELAETANDMDRYDSSSNSGKRMIKKKKARGRMILLDKTSF</sequence>
<feature type="region of interest" description="Disordered" evidence="1">
    <location>
        <begin position="28"/>
        <end position="53"/>
    </location>
</feature>
<protein>
    <submittedName>
        <fullName evidence="3">VWA domain-containing protein</fullName>
    </submittedName>
</protein>
<evidence type="ECO:0000256" key="1">
    <source>
        <dbReference type="SAM" id="MobiDB-lite"/>
    </source>
</evidence>
<proteinExistence type="predicted"/>
<dbReference type="InterPro" id="IPR036465">
    <property type="entry name" value="vWFA_dom_sf"/>
</dbReference>
<feature type="compositionally biased region" description="Basic and acidic residues" evidence="1">
    <location>
        <begin position="28"/>
        <end position="37"/>
    </location>
</feature>
<reference evidence="3 4" key="1">
    <citation type="submission" date="2019-06" db="EMBL/GenBank/DDBJ databases">
        <title>Persicimonas caeni gen. nov., sp. nov., a predatory bacterium isolated from solar saltern.</title>
        <authorList>
            <person name="Wang S."/>
        </authorList>
    </citation>
    <scope>NUCLEOTIDE SEQUENCE [LARGE SCALE GENOMIC DNA]</scope>
    <source>
        <strain evidence="3 4">YN101</strain>
    </source>
</reference>
<dbReference type="InterPro" id="IPR051266">
    <property type="entry name" value="CLCR"/>
</dbReference>
<dbReference type="SMART" id="SM00327">
    <property type="entry name" value="VWA"/>
    <property type="match status" value="1"/>
</dbReference>
<accession>A0A4Y6Q1K0</accession>
<keyword evidence="4" id="KW-1185">Reference proteome</keyword>
<dbReference type="AlphaFoldDB" id="A0A4Y6Q1K0"/>
<dbReference type="InterPro" id="IPR002035">
    <property type="entry name" value="VWF_A"/>
</dbReference>